<evidence type="ECO:0000313" key="8">
    <source>
        <dbReference type="Proteomes" id="UP001165584"/>
    </source>
</evidence>
<comment type="similarity">
    <text evidence="5">Belongs to the ABC transporter superfamily. Drug exporter-1 (DrugE1) (TC 3.A.1.105) family.</text>
</comment>
<dbReference type="Pfam" id="PF13732">
    <property type="entry name" value="DrrA1-3_C"/>
    <property type="match status" value="1"/>
</dbReference>
<evidence type="ECO:0000256" key="4">
    <source>
        <dbReference type="ARBA" id="ARBA00022840"/>
    </source>
</evidence>
<sequence>MANTTGAPALEASALTKTYPGGRGRHTVTALDGLSFEASEGTVFGLLGPNGAGKSTTVKILSTLSRADSGRAFVAGIDVAARPDRVRHAIGFVAQKQVSDPMDTGRENLVLAGRLQGMTGGDAKARAYELLQRFSLEEAGDRLVKTYSGGMARKLDVAIGLMNRPAVLFLDEPTTGLDPEARAEMWAEIERMSVEERMTVLLTTHYLEEADRLASRLAIVDHGRVVASGTPEELKNELRGDTVVIELGAESDAGVALAAIARLDLLREVAAAGHVLRARADAGATALPLALALLDDAGIRVASATVARPSLDDVYLNHTGRTFARAQGEEL</sequence>
<dbReference type="InterPro" id="IPR027417">
    <property type="entry name" value="P-loop_NTPase"/>
</dbReference>
<dbReference type="InterPro" id="IPR003439">
    <property type="entry name" value="ABC_transporter-like_ATP-bd"/>
</dbReference>
<dbReference type="GO" id="GO:0005524">
    <property type="term" value="F:ATP binding"/>
    <property type="evidence" value="ECO:0007669"/>
    <property type="project" value="UniProtKB-KW"/>
</dbReference>
<reference evidence="7" key="1">
    <citation type="submission" date="2022-08" db="EMBL/GenBank/DDBJ databases">
        <authorList>
            <person name="Deng Y."/>
            <person name="Han X.-F."/>
            <person name="Zhang Y.-Q."/>
        </authorList>
    </citation>
    <scope>NUCLEOTIDE SEQUENCE</scope>
    <source>
        <strain evidence="7">CPCC 205763</strain>
    </source>
</reference>
<dbReference type="PANTHER" id="PTHR43582:SF5">
    <property type="entry name" value="ABC TRANSPORTER"/>
    <property type="match status" value="1"/>
</dbReference>
<evidence type="ECO:0000256" key="3">
    <source>
        <dbReference type="ARBA" id="ARBA00022741"/>
    </source>
</evidence>
<comment type="subcellular location">
    <subcellularLocation>
        <location evidence="1">Cell membrane</location>
        <topology evidence="1">Peripheral membrane protein</topology>
        <orientation evidence="1">Cytoplasmic side</orientation>
    </subcellularLocation>
</comment>
<dbReference type="NCBIfam" id="TIGR01188">
    <property type="entry name" value="drrA"/>
    <property type="match status" value="1"/>
</dbReference>
<accession>A0ABT2GR19</accession>
<dbReference type="Proteomes" id="UP001165584">
    <property type="component" value="Unassembled WGS sequence"/>
</dbReference>
<dbReference type="InterPro" id="IPR025302">
    <property type="entry name" value="DrrA1/2-like_C"/>
</dbReference>
<dbReference type="InterPro" id="IPR003593">
    <property type="entry name" value="AAA+_ATPase"/>
</dbReference>
<keyword evidence="8" id="KW-1185">Reference proteome</keyword>
<evidence type="ECO:0000256" key="5">
    <source>
        <dbReference type="ARBA" id="ARBA00049985"/>
    </source>
</evidence>
<protein>
    <submittedName>
        <fullName evidence="7">ATP-binding cassette domain-containing protein</fullName>
    </submittedName>
</protein>
<evidence type="ECO:0000256" key="2">
    <source>
        <dbReference type="ARBA" id="ARBA00022448"/>
    </source>
</evidence>
<proteinExistence type="inferred from homology"/>
<dbReference type="RefSeq" id="WP_259507689.1">
    <property type="nucleotide sequence ID" value="NZ_JANLCM010000001.1"/>
</dbReference>
<keyword evidence="4 7" id="KW-0067">ATP-binding</keyword>
<dbReference type="PANTHER" id="PTHR43582">
    <property type="entry name" value="LINEARMYCIN RESISTANCE ATP-BINDING PROTEIN LNRL"/>
    <property type="match status" value="1"/>
</dbReference>
<evidence type="ECO:0000313" key="7">
    <source>
        <dbReference type="EMBL" id="MCS5718662.1"/>
    </source>
</evidence>
<organism evidence="7 8">
    <name type="scientific">Herbiconiux aconitum</name>
    <dbReference type="NCBI Taxonomy" id="2970913"/>
    <lineage>
        <taxon>Bacteria</taxon>
        <taxon>Bacillati</taxon>
        <taxon>Actinomycetota</taxon>
        <taxon>Actinomycetes</taxon>
        <taxon>Micrococcales</taxon>
        <taxon>Microbacteriaceae</taxon>
        <taxon>Herbiconiux</taxon>
    </lineage>
</organism>
<dbReference type="InterPro" id="IPR005894">
    <property type="entry name" value="DrrA"/>
</dbReference>
<name>A0ABT2GR19_9MICO</name>
<dbReference type="PROSITE" id="PS50893">
    <property type="entry name" value="ABC_TRANSPORTER_2"/>
    <property type="match status" value="1"/>
</dbReference>
<dbReference type="PROSITE" id="PS00211">
    <property type="entry name" value="ABC_TRANSPORTER_1"/>
    <property type="match status" value="1"/>
</dbReference>
<dbReference type="Pfam" id="PF00005">
    <property type="entry name" value="ABC_tran"/>
    <property type="match status" value="1"/>
</dbReference>
<dbReference type="SMART" id="SM00382">
    <property type="entry name" value="AAA"/>
    <property type="match status" value="1"/>
</dbReference>
<dbReference type="SUPFAM" id="SSF52540">
    <property type="entry name" value="P-loop containing nucleoside triphosphate hydrolases"/>
    <property type="match status" value="1"/>
</dbReference>
<dbReference type="InterPro" id="IPR017871">
    <property type="entry name" value="ABC_transporter-like_CS"/>
</dbReference>
<keyword evidence="2" id="KW-0813">Transport</keyword>
<dbReference type="Gene3D" id="3.40.50.300">
    <property type="entry name" value="P-loop containing nucleotide triphosphate hydrolases"/>
    <property type="match status" value="1"/>
</dbReference>
<comment type="caution">
    <text evidence="7">The sequence shown here is derived from an EMBL/GenBank/DDBJ whole genome shotgun (WGS) entry which is preliminary data.</text>
</comment>
<feature type="domain" description="ABC transporter" evidence="6">
    <location>
        <begin position="10"/>
        <end position="247"/>
    </location>
</feature>
<gene>
    <name evidence="7" type="ORF">N1027_11005</name>
</gene>
<evidence type="ECO:0000259" key="6">
    <source>
        <dbReference type="PROSITE" id="PS50893"/>
    </source>
</evidence>
<dbReference type="EMBL" id="JANLCM010000001">
    <property type="protein sequence ID" value="MCS5718662.1"/>
    <property type="molecule type" value="Genomic_DNA"/>
</dbReference>
<keyword evidence="3" id="KW-0547">Nucleotide-binding</keyword>
<evidence type="ECO:0000256" key="1">
    <source>
        <dbReference type="ARBA" id="ARBA00004413"/>
    </source>
</evidence>